<protein>
    <submittedName>
        <fullName evidence="4">TetR/AcrR family transcriptional regulator</fullName>
    </submittedName>
</protein>
<feature type="domain" description="HTH tetR-type" evidence="3">
    <location>
        <begin position="7"/>
        <end position="67"/>
    </location>
</feature>
<dbReference type="SUPFAM" id="SSF46689">
    <property type="entry name" value="Homeodomain-like"/>
    <property type="match status" value="1"/>
</dbReference>
<dbReference type="EMBL" id="JACXAJ010000006">
    <property type="protein sequence ID" value="MBD1398153.1"/>
    <property type="molecule type" value="Genomic_DNA"/>
</dbReference>
<dbReference type="PANTHER" id="PTHR43479">
    <property type="entry name" value="ACREF/ENVCD OPERON REPRESSOR-RELATED"/>
    <property type="match status" value="1"/>
</dbReference>
<dbReference type="Gene3D" id="1.10.10.60">
    <property type="entry name" value="Homeodomain-like"/>
    <property type="match status" value="1"/>
</dbReference>
<evidence type="ECO:0000256" key="1">
    <source>
        <dbReference type="ARBA" id="ARBA00023125"/>
    </source>
</evidence>
<dbReference type="RefSeq" id="WP_191184297.1">
    <property type="nucleotide sequence ID" value="NZ_JACXAJ010000006.1"/>
</dbReference>
<comment type="caution">
    <text evidence="4">The sequence shown here is derived from an EMBL/GenBank/DDBJ whole genome shotgun (WGS) entry which is preliminary data.</text>
</comment>
<evidence type="ECO:0000256" key="2">
    <source>
        <dbReference type="PROSITE-ProRule" id="PRU00335"/>
    </source>
</evidence>
<evidence type="ECO:0000259" key="3">
    <source>
        <dbReference type="PROSITE" id="PS50977"/>
    </source>
</evidence>
<sequence>MEAIQQETVKEKIAREAFGLFCQRGIKSVSMDDIAQHLSMSKKTIYKWYENKGEIVCFAVSGYLKTVECDCEGILSTSANAIEELFNIMGTTREIFSKIHPSIFHDLQKYHAEAWKLWQDHKNHYIFSKVKQNLERGIAEGLFRKDLDVEVIARVRLVQIELPFDERLFPRHQFELMRVQMASLEHYMLGIATLKGHKLINQYKHITEEE</sequence>
<dbReference type="InterPro" id="IPR009057">
    <property type="entry name" value="Homeodomain-like_sf"/>
</dbReference>
<proteinExistence type="predicted"/>
<keyword evidence="1 2" id="KW-0238">DNA-binding</keyword>
<name>A0ABR7XIT4_9BACT</name>
<keyword evidence="5" id="KW-1185">Reference proteome</keyword>
<dbReference type="Pfam" id="PF00440">
    <property type="entry name" value="TetR_N"/>
    <property type="match status" value="1"/>
</dbReference>
<dbReference type="PANTHER" id="PTHR43479:SF11">
    <property type="entry name" value="ACREF_ENVCD OPERON REPRESSOR-RELATED"/>
    <property type="match status" value="1"/>
</dbReference>
<reference evidence="4 5" key="1">
    <citation type="submission" date="2020-09" db="EMBL/GenBank/DDBJ databases">
        <title>Genome sequencing and assembly of Pontibacter sp.</title>
        <authorList>
            <person name="Chhetri G."/>
        </authorList>
    </citation>
    <scope>NUCLEOTIDE SEQUENCE [LARGE SCALE GENOMIC DNA]</scope>
    <source>
        <strain evidence="4 5">JH31</strain>
    </source>
</reference>
<dbReference type="InterPro" id="IPR001647">
    <property type="entry name" value="HTH_TetR"/>
</dbReference>
<dbReference type="SUPFAM" id="SSF48498">
    <property type="entry name" value="Tetracyclin repressor-like, C-terminal domain"/>
    <property type="match status" value="1"/>
</dbReference>
<evidence type="ECO:0000313" key="4">
    <source>
        <dbReference type="EMBL" id="MBD1398153.1"/>
    </source>
</evidence>
<dbReference type="InterPro" id="IPR050624">
    <property type="entry name" value="HTH-type_Tx_Regulator"/>
</dbReference>
<dbReference type="Gene3D" id="1.10.357.10">
    <property type="entry name" value="Tetracycline Repressor, domain 2"/>
    <property type="match status" value="1"/>
</dbReference>
<feature type="DNA-binding region" description="H-T-H motif" evidence="2">
    <location>
        <begin position="30"/>
        <end position="49"/>
    </location>
</feature>
<dbReference type="Proteomes" id="UP000625551">
    <property type="component" value="Unassembled WGS sequence"/>
</dbReference>
<organism evidence="4 5">
    <name type="scientific">Pontibacter aquaedesilientis</name>
    <dbReference type="NCBI Taxonomy" id="2766980"/>
    <lineage>
        <taxon>Bacteria</taxon>
        <taxon>Pseudomonadati</taxon>
        <taxon>Bacteroidota</taxon>
        <taxon>Cytophagia</taxon>
        <taxon>Cytophagales</taxon>
        <taxon>Hymenobacteraceae</taxon>
        <taxon>Pontibacter</taxon>
    </lineage>
</organism>
<accession>A0ABR7XIT4</accession>
<dbReference type="PROSITE" id="PS50977">
    <property type="entry name" value="HTH_TETR_2"/>
    <property type="match status" value="1"/>
</dbReference>
<gene>
    <name evidence="4" type="ORF">H9Q13_13340</name>
</gene>
<evidence type="ECO:0000313" key="5">
    <source>
        <dbReference type="Proteomes" id="UP000625551"/>
    </source>
</evidence>
<dbReference type="InterPro" id="IPR036271">
    <property type="entry name" value="Tet_transcr_reg_TetR-rel_C_sf"/>
</dbReference>